<evidence type="ECO:0000313" key="3">
    <source>
        <dbReference type="Proteomes" id="UP001596549"/>
    </source>
</evidence>
<organism evidence="2 3">
    <name type="scientific">Fictibacillus iocasae</name>
    <dbReference type="NCBI Taxonomy" id="2715437"/>
    <lineage>
        <taxon>Bacteria</taxon>
        <taxon>Bacillati</taxon>
        <taxon>Bacillota</taxon>
        <taxon>Bacilli</taxon>
        <taxon>Bacillales</taxon>
        <taxon>Fictibacillaceae</taxon>
        <taxon>Fictibacillus</taxon>
    </lineage>
</organism>
<proteinExistence type="predicted"/>
<reference evidence="3" key="1">
    <citation type="journal article" date="2019" name="Int. J. Syst. Evol. Microbiol.">
        <title>The Global Catalogue of Microorganisms (GCM) 10K type strain sequencing project: providing services to taxonomists for standard genome sequencing and annotation.</title>
        <authorList>
            <consortium name="The Broad Institute Genomics Platform"/>
            <consortium name="The Broad Institute Genome Sequencing Center for Infectious Disease"/>
            <person name="Wu L."/>
            <person name="Ma J."/>
        </authorList>
    </citation>
    <scope>NUCLEOTIDE SEQUENCE [LARGE SCALE GENOMIC DNA]</scope>
    <source>
        <strain evidence="3">NBRC 106396</strain>
    </source>
</reference>
<dbReference type="Proteomes" id="UP001596549">
    <property type="component" value="Unassembled WGS sequence"/>
</dbReference>
<protein>
    <submittedName>
        <fullName evidence="2">Uncharacterized protein</fullName>
    </submittedName>
</protein>
<gene>
    <name evidence="2" type="ORF">ACFQPF_01000</name>
</gene>
<keyword evidence="3" id="KW-1185">Reference proteome</keyword>
<name>A0ABW2NQC5_9BACL</name>
<sequence>MNQHHPKERRRKTAEGLLNEEMDEAKKVGRMMKSSLMRRSINDRVQ</sequence>
<accession>A0ABW2NQC5</accession>
<feature type="region of interest" description="Disordered" evidence="1">
    <location>
        <begin position="1"/>
        <end position="46"/>
    </location>
</feature>
<evidence type="ECO:0000256" key="1">
    <source>
        <dbReference type="SAM" id="MobiDB-lite"/>
    </source>
</evidence>
<comment type="caution">
    <text evidence="2">The sequence shown here is derived from an EMBL/GenBank/DDBJ whole genome shotgun (WGS) entry which is preliminary data.</text>
</comment>
<dbReference type="EMBL" id="JBHTCP010000002">
    <property type="protein sequence ID" value="MFC7370254.1"/>
    <property type="molecule type" value="Genomic_DNA"/>
</dbReference>
<feature type="compositionally biased region" description="Basic residues" evidence="1">
    <location>
        <begin position="1"/>
        <end position="12"/>
    </location>
</feature>
<dbReference type="RefSeq" id="WP_379745166.1">
    <property type="nucleotide sequence ID" value="NZ_JBHTCP010000002.1"/>
</dbReference>
<evidence type="ECO:0000313" key="2">
    <source>
        <dbReference type="EMBL" id="MFC7370254.1"/>
    </source>
</evidence>